<name>A0ABY2S4Q4_9PSEU</name>
<evidence type="ECO:0000256" key="1">
    <source>
        <dbReference type="ARBA" id="ARBA00023002"/>
    </source>
</evidence>
<proteinExistence type="predicted"/>
<evidence type="ECO:0000313" key="3">
    <source>
        <dbReference type="EMBL" id="TKG70853.1"/>
    </source>
</evidence>
<dbReference type="InterPro" id="IPR050523">
    <property type="entry name" value="AKR_Detox_Biosynth"/>
</dbReference>
<keyword evidence="1" id="KW-0560">Oxidoreductase</keyword>
<dbReference type="Proteomes" id="UP000309992">
    <property type="component" value="Unassembled WGS sequence"/>
</dbReference>
<dbReference type="InterPro" id="IPR020471">
    <property type="entry name" value="AKR"/>
</dbReference>
<reference evidence="3 4" key="1">
    <citation type="journal article" date="2015" name="Antonie Van Leeuwenhoek">
        <title>Prauserella endophytica sp. nov., an endophytic actinobacterium isolated from Tamarix taklamakanensis.</title>
        <authorList>
            <person name="Liu J.M."/>
            <person name="Habden X."/>
            <person name="Guo L."/>
            <person name="Tuo L."/>
            <person name="Jiang Z.K."/>
            <person name="Liu S.W."/>
            <person name="Liu X.F."/>
            <person name="Chen L."/>
            <person name="Li R.F."/>
            <person name="Zhang Y.Q."/>
            <person name="Sun C.H."/>
        </authorList>
    </citation>
    <scope>NUCLEOTIDE SEQUENCE [LARGE SCALE GENOMIC DNA]</scope>
    <source>
        <strain evidence="3 4">CGMCC 4.7182</strain>
    </source>
</reference>
<sequence length="328" mass="35758">MPESLRLRVLGRSGMRVSEVCLGTMTFGTEWGFGADEAVCREIYGAFRDAGGNFVDTADVYTEGASETILGRLVAGDRDAVVLSTKYSLPTDKADPNSAGNHRKNLRRSVETSLRRLGTDYLDLLWVHAWDECTPAEETLRALDDLVRSGTVLSIGISNTPAWVVARSQAIAELRGWSAFCAVQVEYSLAARTPDRELLPMARSLGLTPCAWSPLARGLLTGKRREDNRPQGTRPSAAEAAAEVAAELGTTPARVALAWVLRQGLLPVLGARTLVQLRDNLGAVDLRLDDTQLERLDAATRVRPGYPHDFLRERRAALNPAALNDPPR</sequence>
<dbReference type="InterPro" id="IPR023210">
    <property type="entry name" value="NADP_OxRdtase_dom"/>
</dbReference>
<accession>A0ABY2S4Q4</accession>
<evidence type="ECO:0000313" key="4">
    <source>
        <dbReference type="Proteomes" id="UP000309992"/>
    </source>
</evidence>
<dbReference type="SUPFAM" id="SSF51430">
    <property type="entry name" value="NAD(P)-linked oxidoreductase"/>
    <property type="match status" value="1"/>
</dbReference>
<comment type="caution">
    <text evidence="3">The sequence shown here is derived from an EMBL/GenBank/DDBJ whole genome shotgun (WGS) entry which is preliminary data.</text>
</comment>
<dbReference type="EMBL" id="SWMS01000007">
    <property type="protein sequence ID" value="TKG70853.1"/>
    <property type="molecule type" value="Genomic_DNA"/>
</dbReference>
<keyword evidence="4" id="KW-1185">Reference proteome</keyword>
<dbReference type="PRINTS" id="PR00069">
    <property type="entry name" value="ALDKETRDTASE"/>
</dbReference>
<dbReference type="RefSeq" id="WP_137095399.1">
    <property type="nucleotide sequence ID" value="NZ_SWMS01000007.1"/>
</dbReference>
<dbReference type="PANTHER" id="PTHR43364:SF4">
    <property type="entry name" value="NAD(P)-LINKED OXIDOREDUCTASE SUPERFAMILY PROTEIN"/>
    <property type="match status" value="1"/>
</dbReference>
<organism evidence="3 4">
    <name type="scientific">Prauserella endophytica</name>
    <dbReference type="NCBI Taxonomy" id="1592324"/>
    <lineage>
        <taxon>Bacteria</taxon>
        <taxon>Bacillati</taxon>
        <taxon>Actinomycetota</taxon>
        <taxon>Actinomycetes</taxon>
        <taxon>Pseudonocardiales</taxon>
        <taxon>Pseudonocardiaceae</taxon>
        <taxon>Prauserella</taxon>
        <taxon>Prauserella coralliicola group</taxon>
    </lineage>
</organism>
<evidence type="ECO:0000259" key="2">
    <source>
        <dbReference type="Pfam" id="PF00248"/>
    </source>
</evidence>
<gene>
    <name evidence="3" type="ORF">FCN18_15125</name>
</gene>
<dbReference type="InterPro" id="IPR036812">
    <property type="entry name" value="NAD(P)_OxRdtase_dom_sf"/>
</dbReference>
<dbReference type="Pfam" id="PF00248">
    <property type="entry name" value="Aldo_ket_red"/>
    <property type="match status" value="1"/>
</dbReference>
<dbReference type="CDD" id="cd19080">
    <property type="entry name" value="AKR_AKR9A_9B"/>
    <property type="match status" value="1"/>
</dbReference>
<dbReference type="Gene3D" id="3.20.20.100">
    <property type="entry name" value="NADP-dependent oxidoreductase domain"/>
    <property type="match status" value="1"/>
</dbReference>
<protein>
    <submittedName>
        <fullName evidence="3">Aldo/keto reductase</fullName>
    </submittedName>
</protein>
<feature type="domain" description="NADP-dependent oxidoreductase" evidence="2">
    <location>
        <begin position="20"/>
        <end position="299"/>
    </location>
</feature>
<dbReference type="PANTHER" id="PTHR43364">
    <property type="entry name" value="NADH-SPECIFIC METHYLGLYOXAL REDUCTASE-RELATED"/>
    <property type="match status" value="1"/>
</dbReference>